<accession>A0A2V3VBV9</accession>
<reference evidence="2 3" key="1">
    <citation type="submission" date="2018-05" db="EMBL/GenBank/DDBJ databases">
        <title>Genomic Encyclopedia of Type Strains, Phase IV (KMG-IV): sequencing the most valuable type-strain genomes for metagenomic binning, comparative biology and taxonomic classification.</title>
        <authorList>
            <person name="Goeker M."/>
        </authorList>
    </citation>
    <scope>NUCLEOTIDE SEQUENCE [LARGE SCALE GENOMIC DNA]</scope>
    <source>
        <strain evidence="2 3">DSM 3183</strain>
    </source>
</reference>
<evidence type="ECO:0000259" key="1">
    <source>
        <dbReference type="PROSITE" id="PS51725"/>
    </source>
</evidence>
<dbReference type="Pfam" id="PF03992">
    <property type="entry name" value="ABM"/>
    <property type="match status" value="1"/>
</dbReference>
<dbReference type="Proteomes" id="UP000248014">
    <property type="component" value="Unassembled WGS sequence"/>
</dbReference>
<dbReference type="InterPro" id="IPR007138">
    <property type="entry name" value="ABM_dom"/>
</dbReference>
<dbReference type="Gene3D" id="3.30.70.100">
    <property type="match status" value="1"/>
</dbReference>
<dbReference type="InterPro" id="IPR011008">
    <property type="entry name" value="Dimeric_a/b-barrel"/>
</dbReference>
<organism evidence="2 3">
    <name type="scientific">Blastomonas natatoria</name>
    <dbReference type="NCBI Taxonomy" id="34015"/>
    <lineage>
        <taxon>Bacteria</taxon>
        <taxon>Pseudomonadati</taxon>
        <taxon>Pseudomonadota</taxon>
        <taxon>Alphaproteobacteria</taxon>
        <taxon>Sphingomonadales</taxon>
        <taxon>Sphingomonadaceae</taxon>
        <taxon>Blastomonas</taxon>
    </lineage>
</organism>
<name>A0A2V3VBV9_9SPHN</name>
<dbReference type="GO" id="GO:0004497">
    <property type="term" value="F:monooxygenase activity"/>
    <property type="evidence" value="ECO:0007669"/>
    <property type="project" value="UniProtKB-KW"/>
</dbReference>
<dbReference type="InterPro" id="IPR050744">
    <property type="entry name" value="AI-2_Isomerase_LsrG"/>
</dbReference>
<dbReference type="PANTHER" id="PTHR33336:SF3">
    <property type="entry name" value="ABM DOMAIN-CONTAINING PROTEIN"/>
    <property type="match status" value="1"/>
</dbReference>
<evidence type="ECO:0000313" key="2">
    <source>
        <dbReference type="EMBL" id="PXW79187.1"/>
    </source>
</evidence>
<dbReference type="SUPFAM" id="SSF54909">
    <property type="entry name" value="Dimeric alpha+beta barrel"/>
    <property type="match status" value="1"/>
</dbReference>
<dbReference type="AlphaFoldDB" id="A0A2V3VBV9"/>
<dbReference type="OrthoDB" id="287932at2"/>
<dbReference type="EMBL" id="QJJM01000001">
    <property type="protein sequence ID" value="PXW79187.1"/>
    <property type="molecule type" value="Genomic_DNA"/>
</dbReference>
<keyword evidence="3" id="KW-1185">Reference proteome</keyword>
<proteinExistence type="predicted"/>
<protein>
    <submittedName>
        <fullName evidence="2">Quinol monooxygenase YgiN</fullName>
    </submittedName>
</protein>
<keyword evidence="2" id="KW-0560">Oxidoreductase</keyword>
<sequence length="99" mass="10880">MIVIAGFYRFPVDQLEAVRPAMAKMIELSRAEPGCSHYAFSHDVVEPGLVRVSEAWQDEDALQAHATSAHMAEWRAASAAHGIHDRTITAYEVSGSRSL</sequence>
<comment type="caution">
    <text evidence="2">The sequence shown here is derived from an EMBL/GenBank/DDBJ whole genome shotgun (WGS) entry which is preliminary data.</text>
</comment>
<dbReference type="PROSITE" id="PS51725">
    <property type="entry name" value="ABM"/>
    <property type="match status" value="1"/>
</dbReference>
<dbReference type="PANTHER" id="PTHR33336">
    <property type="entry name" value="QUINOL MONOOXYGENASE YGIN-RELATED"/>
    <property type="match status" value="1"/>
</dbReference>
<feature type="domain" description="ABM" evidence="1">
    <location>
        <begin position="2"/>
        <end position="93"/>
    </location>
</feature>
<gene>
    <name evidence="2" type="ORF">C7451_101251</name>
</gene>
<evidence type="ECO:0000313" key="3">
    <source>
        <dbReference type="Proteomes" id="UP000248014"/>
    </source>
</evidence>
<dbReference type="RefSeq" id="WP_110297152.1">
    <property type="nucleotide sequence ID" value="NZ_QJJM01000001.1"/>
</dbReference>
<keyword evidence="2" id="KW-0503">Monooxygenase</keyword>